<dbReference type="AlphaFoldDB" id="A0A512DY48"/>
<proteinExistence type="predicted"/>
<protein>
    <submittedName>
        <fullName evidence="1">Uncharacterized protein</fullName>
    </submittedName>
</protein>
<keyword evidence="2" id="KW-1185">Reference proteome</keyword>
<gene>
    <name evidence="1" type="ORF">SAE02_55490</name>
</gene>
<accession>A0A512DY48</accession>
<organism evidence="1 2">
    <name type="scientific">Skermanella aerolata</name>
    <dbReference type="NCBI Taxonomy" id="393310"/>
    <lineage>
        <taxon>Bacteria</taxon>
        <taxon>Pseudomonadati</taxon>
        <taxon>Pseudomonadota</taxon>
        <taxon>Alphaproteobacteria</taxon>
        <taxon>Rhodospirillales</taxon>
        <taxon>Azospirillaceae</taxon>
        <taxon>Skermanella</taxon>
    </lineage>
</organism>
<dbReference type="EMBL" id="BJYZ01000028">
    <property type="protein sequence ID" value="GEO41401.1"/>
    <property type="molecule type" value="Genomic_DNA"/>
</dbReference>
<sequence length="64" mass="7258">MIELVLLVCLASNPTECHKEWPPFESAQASMHACLFEGQRQAVQWAEAHPKYRVRKWSCGLSAS</sequence>
<evidence type="ECO:0000313" key="2">
    <source>
        <dbReference type="Proteomes" id="UP000321523"/>
    </source>
</evidence>
<reference evidence="1 2" key="1">
    <citation type="submission" date="2019-07" db="EMBL/GenBank/DDBJ databases">
        <title>Whole genome shotgun sequence of Skermanella aerolata NBRC 106429.</title>
        <authorList>
            <person name="Hosoyama A."/>
            <person name="Uohara A."/>
            <person name="Ohji S."/>
            <person name="Ichikawa N."/>
        </authorList>
    </citation>
    <scope>NUCLEOTIDE SEQUENCE [LARGE SCALE GENOMIC DNA]</scope>
    <source>
        <strain evidence="1 2">NBRC 106429</strain>
    </source>
</reference>
<dbReference type="OrthoDB" id="7363897at2"/>
<name>A0A512DY48_9PROT</name>
<dbReference type="Proteomes" id="UP000321523">
    <property type="component" value="Unassembled WGS sequence"/>
</dbReference>
<evidence type="ECO:0000313" key="1">
    <source>
        <dbReference type="EMBL" id="GEO41401.1"/>
    </source>
</evidence>
<comment type="caution">
    <text evidence="1">The sequence shown here is derived from an EMBL/GenBank/DDBJ whole genome shotgun (WGS) entry which is preliminary data.</text>
</comment>